<comment type="caution">
    <text evidence="3">The sequence shown here is derived from an EMBL/GenBank/DDBJ whole genome shotgun (WGS) entry which is preliminary data.</text>
</comment>
<feature type="coiled-coil region" evidence="1">
    <location>
        <begin position="67"/>
        <end position="101"/>
    </location>
</feature>
<sequence length="518" mass="57801">MVSVGEARSQLVEQRSIIESQRQGIQQISLPTLTAAQVRQQTRQSIITRGQQGEELERLKTTEIKKFEPFEKELDKFESQIKNVETKLKQQKERQAAFRKALDVFSDPDPRALFGLSGLEEEFFRKISQGKTTAIRLQIEKTIKGIEKKGLKAIPIFKEGKLIAFKGEPIIKPTLIPAEKIIFGQPEKFARSFQQATGSESFTIAIPLRRENGKIRVQDFNFRFEDGKIVKSTATGIALLTEEQFLAADKRRREKTPGFTFGTTIPTIPFPKAITLPGELPPPISPIKPPGKIKQFLRKIEQKIPFAAPWVTTLEALGLTREIVKPGVIPTLVPPSELVTADIRPFIPTGQGTAIVTPRQKTFFEINKINPKSPSSIKLFEDVQRIEADFEDERISETVANKRLETASDDFTRSQIKEGIPRDIALGVAFGITQQIPIVKTIAQVALIGEFIFQRKNILKQFKKFPRETVLSTAGFIGGGLIAVGIIAYFMFKPSEEPPTPPPGDVGAKINSFTITAT</sequence>
<feature type="transmembrane region" description="Helical" evidence="2">
    <location>
        <begin position="470"/>
        <end position="492"/>
    </location>
</feature>
<name>A0A0F8VD83_9ZZZZ</name>
<keyword evidence="2" id="KW-1133">Transmembrane helix</keyword>
<evidence type="ECO:0000256" key="1">
    <source>
        <dbReference type="SAM" id="Coils"/>
    </source>
</evidence>
<feature type="transmembrane region" description="Helical" evidence="2">
    <location>
        <begin position="424"/>
        <end position="449"/>
    </location>
</feature>
<proteinExistence type="predicted"/>
<evidence type="ECO:0000313" key="3">
    <source>
        <dbReference type="EMBL" id="KKK42332.1"/>
    </source>
</evidence>
<keyword evidence="1" id="KW-0175">Coiled coil</keyword>
<reference evidence="3" key="1">
    <citation type="journal article" date="2015" name="Nature">
        <title>Complex archaea that bridge the gap between prokaryotes and eukaryotes.</title>
        <authorList>
            <person name="Spang A."/>
            <person name="Saw J.H."/>
            <person name="Jorgensen S.L."/>
            <person name="Zaremba-Niedzwiedzka K."/>
            <person name="Martijn J."/>
            <person name="Lind A.E."/>
            <person name="van Eijk R."/>
            <person name="Schleper C."/>
            <person name="Guy L."/>
            <person name="Ettema T.J."/>
        </authorList>
    </citation>
    <scope>NUCLEOTIDE SEQUENCE</scope>
</reference>
<organism evidence="3">
    <name type="scientific">marine sediment metagenome</name>
    <dbReference type="NCBI Taxonomy" id="412755"/>
    <lineage>
        <taxon>unclassified sequences</taxon>
        <taxon>metagenomes</taxon>
        <taxon>ecological metagenomes</taxon>
    </lineage>
</organism>
<evidence type="ECO:0000256" key="2">
    <source>
        <dbReference type="SAM" id="Phobius"/>
    </source>
</evidence>
<accession>A0A0F8VD83</accession>
<keyword evidence="2" id="KW-0812">Transmembrane</keyword>
<dbReference type="AlphaFoldDB" id="A0A0F8VD83"/>
<dbReference type="EMBL" id="LAZR01070335">
    <property type="protein sequence ID" value="KKK42332.1"/>
    <property type="molecule type" value="Genomic_DNA"/>
</dbReference>
<keyword evidence="2" id="KW-0472">Membrane</keyword>
<protein>
    <submittedName>
        <fullName evidence="3">Uncharacterized protein</fullName>
    </submittedName>
</protein>
<gene>
    <name evidence="3" type="ORF">LCGC14_2119320</name>
</gene>